<evidence type="ECO:0000313" key="3">
    <source>
        <dbReference type="EMBL" id="MPN44969.1"/>
    </source>
</evidence>
<dbReference type="GO" id="GO:0019867">
    <property type="term" value="C:outer membrane"/>
    <property type="evidence" value="ECO:0007669"/>
    <property type="project" value="InterPro"/>
</dbReference>
<evidence type="ECO:0000259" key="2">
    <source>
        <dbReference type="Pfam" id="PF06725"/>
    </source>
</evidence>
<dbReference type="InterPro" id="IPR051933">
    <property type="entry name" value="Resuscitation_pf_RpfB"/>
</dbReference>
<comment type="caution">
    <text evidence="3">The sequence shown here is derived from an EMBL/GenBank/DDBJ whole genome shotgun (WGS) entry which is preliminary data.</text>
</comment>
<accession>A0A645I3D5</accession>
<reference evidence="3" key="1">
    <citation type="submission" date="2019-08" db="EMBL/GenBank/DDBJ databases">
        <authorList>
            <person name="Kucharzyk K."/>
            <person name="Murdoch R.W."/>
            <person name="Higgins S."/>
            <person name="Loffler F."/>
        </authorList>
    </citation>
    <scope>NUCLEOTIDE SEQUENCE</scope>
</reference>
<proteinExistence type="predicted"/>
<dbReference type="GO" id="GO:0004553">
    <property type="term" value="F:hydrolase activity, hydrolyzing O-glycosyl compounds"/>
    <property type="evidence" value="ECO:0007669"/>
    <property type="project" value="InterPro"/>
</dbReference>
<organism evidence="3">
    <name type="scientific">bioreactor metagenome</name>
    <dbReference type="NCBI Taxonomy" id="1076179"/>
    <lineage>
        <taxon>unclassified sequences</taxon>
        <taxon>metagenomes</taxon>
        <taxon>ecological metagenomes</taxon>
    </lineage>
</organism>
<feature type="domain" description="3D" evidence="2">
    <location>
        <begin position="6"/>
        <end position="65"/>
    </location>
</feature>
<name>A0A645I3D5_9ZZZZ</name>
<dbReference type="InterPro" id="IPR059180">
    <property type="entry name" value="3D_YorM"/>
</dbReference>
<evidence type="ECO:0000256" key="1">
    <source>
        <dbReference type="ARBA" id="ARBA00022729"/>
    </source>
</evidence>
<dbReference type="PANTHER" id="PTHR39160:SF4">
    <property type="entry name" value="RESUSCITATION-PROMOTING FACTOR RPFB"/>
    <property type="match status" value="1"/>
</dbReference>
<dbReference type="InterPro" id="IPR036908">
    <property type="entry name" value="RlpA-like_sf"/>
</dbReference>
<dbReference type="GO" id="GO:0009254">
    <property type="term" value="P:peptidoglycan turnover"/>
    <property type="evidence" value="ECO:0007669"/>
    <property type="project" value="InterPro"/>
</dbReference>
<gene>
    <name evidence="3" type="primary">yocH_6</name>
    <name evidence="3" type="ORF">SDC9_192536</name>
</gene>
<dbReference type="SUPFAM" id="SSF50685">
    <property type="entry name" value="Barwin-like endoglucanases"/>
    <property type="match status" value="1"/>
</dbReference>
<sequence length="66" mass="7260">MEEGTTIAVDPDVIPIGSYVYIEGVGVRKAQDTGSAIRGNTIDLFLGTHGETEEWGVKYLKVYWVN</sequence>
<dbReference type="AlphaFoldDB" id="A0A645I3D5"/>
<keyword evidence="1" id="KW-0732">Signal</keyword>
<protein>
    <submittedName>
        <fullName evidence="3">Cell wall-binding protein YocH</fullName>
    </submittedName>
</protein>
<dbReference type="EMBL" id="VSSQ01104514">
    <property type="protein sequence ID" value="MPN44969.1"/>
    <property type="molecule type" value="Genomic_DNA"/>
</dbReference>
<dbReference type="PANTHER" id="PTHR39160">
    <property type="entry name" value="CELL WALL-BINDING PROTEIN YOCH"/>
    <property type="match status" value="1"/>
</dbReference>
<dbReference type="Gene3D" id="2.40.40.10">
    <property type="entry name" value="RlpA-like domain"/>
    <property type="match status" value="1"/>
</dbReference>
<dbReference type="InterPro" id="IPR010611">
    <property type="entry name" value="3D_dom"/>
</dbReference>
<dbReference type="CDD" id="cd14667">
    <property type="entry name" value="3D_containing_proteins"/>
    <property type="match status" value="1"/>
</dbReference>
<dbReference type="Pfam" id="PF06725">
    <property type="entry name" value="3D"/>
    <property type="match status" value="1"/>
</dbReference>